<feature type="domain" description="N-acetyltransferase" evidence="1">
    <location>
        <begin position="14"/>
        <end position="185"/>
    </location>
</feature>
<dbReference type="SUPFAM" id="SSF55729">
    <property type="entry name" value="Acyl-CoA N-acyltransferases (Nat)"/>
    <property type="match status" value="1"/>
</dbReference>
<sequence length="190" mass="22452">MSLITIPILEGTNILLRPIDPEKDYKQWYETMKDPEMHHWTGNTVPVNADEIKQLLQKYKDLEDMIAWSVILKSSGEMIGTYWITVPTEDENNHLVIASEAQRIAREFWRQGIAREARTLIYHYVFSTLKVDEVHAQAWNNNINSCSSMENMGFQLEKQIKRLFTKYNQVFTENHYALYKEDWLSKNKCC</sequence>
<dbReference type="InterPro" id="IPR051531">
    <property type="entry name" value="N-acetyltransferase"/>
</dbReference>
<accession>A0ABN7ZXG6</accession>
<keyword evidence="3" id="KW-1185">Reference proteome</keyword>
<evidence type="ECO:0000259" key="1">
    <source>
        <dbReference type="PROSITE" id="PS51186"/>
    </source>
</evidence>
<protein>
    <recommendedName>
        <fullName evidence="1">N-acetyltransferase domain-containing protein</fullName>
    </recommendedName>
</protein>
<evidence type="ECO:0000313" key="2">
    <source>
        <dbReference type="EMBL" id="CAG9611329.1"/>
    </source>
</evidence>
<dbReference type="Gene3D" id="3.40.630.30">
    <property type="match status" value="1"/>
</dbReference>
<dbReference type="PROSITE" id="PS51186">
    <property type="entry name" value="GNAT"/>
    <property type="match status" value="1"/>
</dbReference>
<comment type="caution">
    <text evidence="2">The sequence shown here is derived from an EMBL/GenBank/DDBJ whole genome shotgun (WGS) entry which is preliminary data.</text>
</comment>
<dbReference type="RefSeq" id="WP_335379631.1">
    <property type="nucleotide sequence ID" value="NZ_CAKJTI010000002.1"/>
</dbReference>
<name>A0ABN7ZXG6_9BACI</name>
<reference evidence="2 3" key="1">
    <citation type="submission" date="2021-10" db="EMBL/GenBank/DDBJ databases">
        <authorList>
            <person name="Criscuolo A."/>
        </authorList>
    </citation>
    <scope>NUCLEOTIDE SEQUENCE [LARGE SCALE GENOMIC DNA]</scope>
    <source>
        <strain evidence="3">CIP 111899</strain>
    </source>
</reference>
<dbReference type="Pfam" id="PF13302">
    <property type="entry name" value="Acetyltransf_3"/>
    <property type="match status" value="1"/>
</dbReference>
<dbReference type="PANTHER" id="PTHR43792">
    <property type="entry name" value="GNAT FAMILY, PUTATIVE (AFU_ORTHOLOGUE AFUA_3G00765)-RELATED-RELATED"/>
    <property type="match status" value="1"/>
</dbReference>
<dbReference type="Proteomes" id="UP000789423">
    <property type="component" value="Unassembled WGS sequence"/>
</dbReference>
<evidence type="ECO:0000313" key="3">
    <source>
        <dbReference type="Proteomes" id="UP000789423"/>
    </source>
</evidence>
<dbReference type="InterPro" id="IPR000182">
    <property type="entry name" value="GNAT_dom"/>
</dbReference>
<organism evidence="2 3">
    <name type="scientific">Bacillus rhizoplanae</name>
    <dbReference type="NCBI Taxonomy" id="2880966"/>
    <lineage>
        <taxon>Bacteria</taxon>
        <taxon>Bacillati</taxon>
        <taxon>Bacillota</taxon>
        <taxon>Bacilli</taxon>
        <taxon>Bacillales</taxon>
        <taxon>Bacillaceae</taxon>
        <taxon>Bacillus</taxon>
    </lineage>
</organism>
<dbReference type="InterPro" id="IPR016181">
    <property type="entry name" value="Acyl_CoA_acyltransferase"/>
</dbReference>
<dbReference type="EMBL" id="CAKJTI010000002">
    <property type="protein sequence ID" value="CAG9611329.1"/>
    <property type="molecule type" value="Genomic_DNA"/>
</dbReference>
<gene>
    <name evidence="2" type="ORF">BACCIP111899_00501</name>
</gene>
<proteinExistence type="predicted"/>